<evidence type="ECO:0000256" key="3">
    <source>
        <dbReference type="ARBA" id="ARBA00022737"/>
    </source>
</evidence>
<organism evidence="5 6">
    <name type="scientific">Polypedilum vanderplanki</name>
    <name type="common">Sleeping chironomid midge</name>
    <dbReference type="NCBI Taxonomy" id="319348"/>
    <lineage>
        <taxon>Eukaryota</taxon>
        <taxon>Metazoa</taxon>
        <taxon>Ecdysozoa</taxon>
        <taxon>Arthropoda</taxon>
        <taxon>Hexapoda</taxon>
        <taxon>Insecta</taxon>
        <taxon>Pterygota</taxon>
        <taxon>Neoptera</taxon>
        <taxon>Endopterygota</taxon>
        <taxon>Diptera</taxon>
        <taxon>Nematocera</taxon>
        <taxon>Chironomoidea</taxon>
        <taxon>Chironomidae</taxon>
        <taxon>Chironominae</taxon>
        <taxon>Polypedilum</taxon>
        <taxon>Polypedilum</taxon>
    </lineage>
</organism>
<dbReference type="InterPro" id="IPR032675">
    <property type="entry name" value="LRR_dom_sf"/>
</dbReference>
<dbReference type="InterPro" id="IPR001611">
    <property type="entry name" value="Leu-rich_rpt"/>
</dbReference>
<dbReference type="PANTHER" id="PTHR24373:SF370">
    <property type="entry name" value="FISH-LIPS, ISOFORM E"/>
    <property type="match status" value="1"/>
</dbReference>
<dbReference type="GO" id="GO:0031012">
    <property type="term" value="C:extracellular matrix"/>
    <property type="evidence" value="ECO:0007669"/>
    <property type="project" value="TreeGrafter"/>
</dbReference>
<evidence type="ECO:0000256" key="1">
    <source>
        <dbReference type="ARBA" id="ARBA00022614"/>
    </source>
</evidence>
<evidence type="ECO:0000313" key="5">
    <source>
        <dbReference type="EMBL" id="KAG5679607.1"/>
    </source>
</evidence>
<dbReference type="Proteomes" id="UP001107558">
    <property type="component" value="Chromosome 1"/>
</dbReference>
<dbReference type="OrthoDB" id="7783855at2759"/>
<name>A0A9J6CCA0_POLVA</name>
<accession>A0A9J6CCA0</accession>
<reference evidence="5" key="1">
    <citation type="submission" date="2021-03" db="EMBL/GenBank/DDBJ databases">
        <title>Chromosome level genome of the anhydrobiotic midge Polypedilum vanderplanki.</title>
        <authorList>
            <person name="Yoshida Y."/>
            <person name="Kikawada T."/>
            <person name="Gusev O."/>
        </authorList>
    </citation>
    <scope>NUCLEOTIDE SEQUENCE</scope>
    <source>
        <strain evidence="5">NIAS01</strain>
        <tissue evidence="5">Whole body or cell culture</tissue>
    </source>
</reference>
<dbReference type="AlphaFoldDB" id="A0A9J6CCA0"/>
<proteinExistence type="predicted"/>
<evidence type="ECO:0000313" key="6">
    <source>
        <dbReference type="Proteomes" id="UP001107558"/>
    </source>
</evidence>
<keyword evidence="2 4" id="KW-0732">Signal</keyword>
<dbReference type="SMART" id="SM00369">
    <property type="entry name" value="LRR_TYP"/>
    <property type="match status" value="2"/>
</dbReference>
<keyword evidence="3" id="KW-0677">Repeat</keyword>
<dbReference type="Pfam" id="PF13855">
    <property type="entry name" value="LRR_8"/>
    <property type="match status" value="1"/>
</dbReference>
<dbReference type="EMBL" id="JADBJN010000001">
    <property type="protein sequence ID" value="KAG5679607.1"/>
    <property type="molecule type" value="Genomic_DNA"/>
</dbReference>
<keyword evidence="1" id="KW-0433">Leucine-rich repeat</keyword>
<keyword evidence="6" id="KW-1185">Reference proteome</keyword>
<gene>
    <name evidence="5" type="ORF">PVAND_009167</name>
</gene>
<comment type="caution">
    <text evidence="5">The sequence shown here is derived from an EMBL/GenBank/DDBJ whole genome shotgun (WGS) entry which is preliminary data.</text>
</comment>
<dbReference type="GO" id="GO:0005615">
    <property type="term" value="C:extracellular space"/>
    <property type="evidence" value="ECO:0007669"/>
    <property type="project" value="TreeGrafter"/>
</dbReference>
<dbReference type="PANTHER" id="PTHR24373">
    <property type="entry name" value="SLIT RELATED LEUCINE-RICH REPEAT NEURONAL PROTEIN"/>
    <property type="match status" value="1"/>
</dbReference>
<sequence length="233" mass="27421">MKYFSLAILFCFFSTVPVGNSVTIKCYYYLDHGYWPAHNREYQCHVLSIEVFTEDRVNIEKAEGNHRSEKSDDDVKTFTIIRSNLTYFPRNVENIFKNLERFHIYDSNLIEITSEDLRPFPKLKSFYLDGNPIEIIRESLFVHNSELEILYLVNNKINHIDPNALNHLNKLNAIWFNKNTCKIDKNKAESRPEVLEMVKQIEQGQCQSPKSTTTTENPLILEINQLKQQIEQQ</sequence>
<dbReference type="InterPro" id="IPR050328">
    <property type="entry name" value="Dev_Immune_Receptor"/>
</dbReference>
<protein>
    <submittedName>
        <fullName evidence="5">Uncharacterized protein</fullName>
    </submittedName>
</protein>
<evidence type="ECO:0000256" key="4">
    <source>
        <dbReference type="SAM" id="SignalP"/>
    </source>
</evidence>
<feature type="signal peptide" evidence="4">
    <location>
        <begin position="1"/>
        <end position="21"/>
    </location>
</feature>
<dbReference type="SUPFAM" id="SSF52058">
    <property type="entry name" value="L domain-like"/>
    <property type="match status" value="1"/>
</dbReference>
<dbReference type="InterPro" id="IPR003591">
    <property type="entry name" value="Leu-rich_rpt_typical-subtyp"/>
</dbReference>
<dbReference type="Gene3D" id="3.80.10.10">
    <property type="entry name" value="Ribonuclease Inhibitor"/>
    <property type="match status" value="1"/>
</dbReference>
<evidence type="ECO:0000256" key="2">
    <source>
        <dbReference type="ARBA" id="ARBA00022729"/>
    </source>
</evidence>
<dbReference type="PROSITE" id="PS51450">
    <property type="entry name" value="LRR"/>
    <property type="match status" value="1"/>
</dbReference>
<feature type="chain" id="PRO_5039897132" evidence="4">
    <location>
        <begin position="22"/>
        <end position="233"/>
    </location>
</feature>